<dbReference type="EMBL" id="JBHUGS010000002">
    <property type="protein sequence ID" value="MFD1950815.1"/>
    <property type="molecule type" value="Genomic_DNA"/>
</dbReference>
<dbReference type="RefSeq" id="WP_380929096.1">
    <property type="nucleotide sequence ID" value="NZ_JBHUGS010000002.1"/>
</dbReference>
<evidence type="ECO:0000313" key="3">
    <source>
        <dbReference type="Proteomes" id="UP001597400"/>
    </source>
</evidence>
<keyword evidence="1" id="KW-0732">Signal</keyword>
<protein>
    <submittedName>
        <fullName evidence="2">DUF5694 domain-containing protein</fullName>
    </submittedName>
</protein>
<comment type="caution">
    <text evidence="2">The sequence shown here is derived from an EMBL/GenBank/DDBJ whole genome shotgun (WGS) entry which is preliminary data.</text>
</comment>
<name>A0ABW4TY67_9SPHN</name>
<accession>A0ABW4TY67</accession>
<evidence type="ECO:0000313" key="2">
    <source>
        <dbReference type="EMBL" id="MFD1950815.1"/>
    </source>
</evidence>
<organism evidence="2 3">
    <name type="scientific">Sphingomonas arantia</name>
    <dbReference type="NCBI Taxonomy" id="1460676"/>
    <lineage>
        <taxon>Bacteria</taxon>
        <taxon>Pseudomonadati</taxon>
        <taxon>Pseudomonadota</taxon>
        <taxon>Alphaproteobacteria</taxon>
        <taxon>Sphingomonadales</taxon>
        <taxon>Sphingomonadaceae</taxon>
        <taxon>Sphingomonas</taxon>
    </lineage>
</organism>
<dbReference type="Pfam" id="PF18950">
    <property type="entry name" value="DUF5694"/>
    <property type="match status" value="1"/>
</dbReference>
<evidence type="ECO:0000256" key="1">
    <source>
        <dbReference type="SAM" id="SignalP"/>
    </source>
</evidence>
<sequence length="276" mass="29973">MKTLLLMAALVVGAPAVGATEPNPALMIVGMPHLANPARDIANTKVEDVLSPRRQREIADLVDRLAAFRPNHVAVEWETANQAKLDQRYADYRSGRLKLAADETDQVGLRLAAKLGLPRVDAVDWNQEPPGKDEDYDFVAWMKAHGRGAEWDAFQKSSQDEADAKGAFQRCHPIADWVRNYNDAAGTAQLTTPYYTIATFGDTASNPGAAWVGAWYARNLRIYANLLHVGGAPGDRTIAVFGAGHGPLLRSNAVESSRFTLVDVLRSLPPASTPSC</sequence>
<gene>
    <name evidence="2" type="ORF">ACFSGX_08550</name>
</gene>
<dbReference type="Proteomes" id="UP001597400">
    <property type="component" value="Unassembled WGS sequence"/>
</dbReference>
<keyword evidence="3" id="KW-1185">Reference proteome</keyword>
<feature type="signal peptide" evidence="1">
    <location>
        <begin position="1"/>
        <end position="19"/>
    </location>
</feature>
<dbReference type="InterPro" id="IPR043749">
    <property type="entry name" value="DUF5694"/>
</dbReference>
<proteinExistence type="predicted"/>
<feature type="chain" id="PRO_5046991198" evidence="1">
    <location>
        <begin position="20"/>
        <end position="276"/>
    </location>
</feature>
<reference evidence="3" key="1">
    <citation type="journal article" date="2019" name="Int. J. Syst. Evol. Microbiol.">
        <title>The Global Catalogue of Microorganisms (GCM) 10K type strain sequencing project: providing services to taxonomists for standard genome sequencing and annotation.</title>
        <authorList>
            <consortium name="The Broad Institute Genomics Platform"/>
            <consortium name="The Broad Institute Genome Sequencing Center for Infectious Disease"/>
            <person name="Wu L."/>
            <person name="Ma J."/>
        </authorList>
    </citation>
    <scope>NUCLEOTIDE SEQUENCE [LARGE SCALE GENOMIC DNA]</scope>
    <source>
        <strain evidence="3">CGMCC 1.12702</strain>
    </source>
</reference>